<dbReference type="AlphaFoldDB" id="K1UDC6"/>
<proteinExistence type="predicted"/>
<dbReference type="InterPro" id="IPR036278">
    <property type="entry name" value="Sialidase_sf"/>
</dbReference>
<feature type="non-terminal residue" evidence="1">
    <location>
        <position position="169"/>
    </location>
</feature>
<protein>
    <submittedName>
        <fullName evidence="1">Sialidase</fullName>
    </submittedName>
</protein>
<organism evidence="1">
    <name type="scientific">human gut metagenome</name>
    <dbReference type="NCBI Taxonomy" id="408170"/>
    <lineage>
        <taxon>unclassified sequences</taxon>
        <taxon>metagenomes</taxon>
        <taxon>organismal metagenomes</taxon>
    </lineage>
</organism>
<reference evidence="1" key="1">
    <citation type="journal article" date="2013" name="Environ. Microbiol.">
        <title>Microbiota from the distal guts of lean and obese adolescents exhibit partial functional redundancy besides clear differences in community structure.</title>
        <authorList>
            <person name="Ferrer M."/>
            <person name="Ruiz A."/>
            <person name="Lanza F."/>
            <person name="Haange S.B."/>
            <person name="Oberbach A."/>
            <person name="Till H."/>
            <person name="Bargiela R."/>
            <person name="Campoy C."/>
            <person name="Segura M.T."/>
            <person name="Richter M."/>
            <person name="von Bergen M."/>
            <person name="Seifert J."/>
            <person name="Suarez A."/>
        </authorList>
    </citation>
    <scope>NUCLEOTIDE SEQUENCE</scope>
</reference>
<gene>
    <name evidence="1" type="ORF">LEA_01742</name>
</gene>
<evidence type="ECO:0000313" key="1">
    <source>
        <dbReference type="EMBL" id="EKC80098.1"/>
    </source>
</evidence>
<feature type="non-terminal residue" evidence="1">
    <location>
        <position position="1"/>
    </location>
</feature>
<dbReference type="SUPFAM" id="SSF50939">
    <property type="entry name" value="Sialidases"/>
    <property type="match status" value="1"/>
</dbReference>
<dbReference type="Gene3D" id="2.120.10.10">
    <property type="match status" value="1"/>
</dbReference>
<comment type="caution">
    <text evidence="1">The sequence shown here is derived from an EMBL/GenBank/DDBJ whole genome shotgun (WGS) entry which is preliminary data.</text>
</comment>
<sequence length="169" mass="17717">RDLLLFSNPDTTKGRNHLTIKASLDGGDTWSAEHALLLDEEENWGYSCLSMIDSETVGILYEASTAQLLFQAVKLRDIVRGGTAPDIAFGALPEIGPADAGFAQGVSALCAGEVSGVLIAAGGANFAGTPAAEGGAKCFYDGIWMLRGLKEGKPAWREAGRLPEPMAYG</sequence>
<accession>K1UDC6</accession>
<name>K1UDC6_9ZZZZ</name>
<dbReference type="EMBL" id="AJWY01001213">
    <property type="protein sequence ID" value="EKC80098.1"/>
    <property type="molecule type" value="Genomic_DNA"/>
</dbReference>
<dbReference type="CDD" id="cd15482">
    <property type="entry name" value="Sialidase_non-viral"/>
    <property type="match status" value="1"/>
</dbReference>